<accession>A0ABX4H8W8</accession>
<feature type="domain" description="MacB-like periplasmic core" evidence="9">
    <location>
        <begin position="21"/>
        <end position="230"/>
    </location>
</feature>
<evidence type="ECO:0000256" key="5">
    <source>
        <dbReference type="ARBA" id="ARBA00023136"/>
    </source>
</evidence>
<dbReference type="Pfam" id="PF12704">
    <property type="entry name" value="MacB_PCD"/>
    <property type="match status" value="1"/>
</dbReference>
<feature type="transmembrane region" description="Helical" evidence="7">
    <location>
        <begin position="771"/>
        <end position="799"/>
    </location>
</feature>
<proteinExistence type="inferred from homology"/>
<evidence type="ECO:0000256" key="6">
    <source>
        <dbReference type="ARBA" id="ARBA00038076"/>
    </source>
</evidence>
<dbReference type="InterPro" id="IPR003838">
    <property type="entry name" value="ABC3_permease_C"/>
</dbReference>
<keyword evidence="11" id="KW-1185">Reference proteome</keyword>
<dbReference type="InterPro" id="IPR025857">
    <property type="entry name" value="MacB_PCD"/>
</dbReference>
<feature type="transmembrane region" description="Helical" evidence="7">
    <location>
        <begin position="492"/>
        <end position="512"/>
    </location>
</feature>
<keyword evidence="5 7" id="KW-0472">Membrane</keyword>
<feature type="transmembrane region" description="Helical" evidence="7">
    <location>
        <begin position="257"/>
        <end position="278"/>
    </location>
</feature>
<feature type="domain" description="ABC3 transporter permease C-terminal" evidence="8">
    <location>
        <begin position="264"/>
        <end position="383"/>
    </location>
</feature>
<dbReference type="EMBL" id="NSGO01000007">
    <property type="protein sequence ID" value="PAT05741.1"/>
    <property type="molecule type" value="Genomic_DNA"/>
</dbReference>
<feature type="domain" description="ABC3 transporter permease C-terminal" evidence="8">
    <location>
        <begin position="729"/>
        <end position="845"/>
    </location>
</feature>
<evidence type="ECO:0000256" key="3">
    <source>
        <dbReference type="ARBA" id="ARBA00022692"/>
    </source>
</evidence>
<sequence>MASPMAAVSLRNVAAHKLRLALTVLSVVLGTAFLSGALMFTSMLSSTFDSAVGTVLDGTDAVVRPGEGQGSISREEADEIAAHPDVARTNIFAEKSIVAAHEDETAIQMRMGASRLGLYYGLDDAVGAPTELTEGRAPDAIGEVVLNANGAENYGIELGERLIAVDRDGRNELTVTGFYDNELAQKSSLLFRVSPETYTEFYTQGDTVPALTVAAADGVGDDAIVEKLHAAHPELEIATGQSVADDTSAKIREALSFVSYFLIAFALVGLLVGTFLIANTFSMIVAQRTKEFALLRALGATRGQITRSVALESALVGLLGSALGVAAGVGLVAAIKLTMRWYGLDLPDAGVGLSWQAVAVPLVVGTVVTVLSALAPARRAGRTRPVEAMRASESATPQPLTWRTVAGVLLIGAGVAAAAAGMAWDGGSTGRRAALVGAAALAAITGLFLAGPALSLPVVPPFGRAIGLPFGAVGKLASTNTHRNPRRTATTAFALMLGIALVTVIGMLGATMKHSVDDVAKSEVSADYVLYGPELGSFPVPSDLPERLGNTLGVGTVTSYSQAPVTVDGEYGHQLGPAGATDVIDGNTADLLQLTMVEGTADLTGDTLIAPAEVAAERGWHVGDPLELAAPGVSTDTVEVTVGGLFEDSNILQTFAVSGEAATQVATWKAETILMVGVSGDGSVDQAQLRTNLEDAVRHDIVVQVRSAEDVAGEAAGLIDQMLFILYALLSLAVIIAVLGIINTLTLSVIERRQEIGMLRAVGTQRRQIRTMITLESVQMSVFGAALGVLLGLGLGWAFLTVLESQGLSTIIIPGRLIATVLGGSVIVGALAALWPARRAASTPPLDAIAD</sequence>
<evidence type="ECO:0000256" key="1">
    <source>
        <dbReference type="ARBA" id="ARBA00004651"/>
    </source>
</evidence>
<dbReference type="PANTHER" id="PTHR30572">
    <property type="entry name" value="MEMBRANE COMPONENT OF TRANSPORTER-RELATED"/>
    <property type="match status" value="1"/>
</dbReference>
<keyword evidence="3 7" id="KW-0812">Transmembrane</keyword>
<evidence type="ECO:0000259" key="8">
    <source>
        <dbReference type="Pfam" id="PF02687"/>
    </source>
</evidence>
<gene>
    <name evidence="10" type="ORF">CKJ81_07775</name>
</gene>
<reference evidence="10 11" key="1">
    <citation type="submission" date="2017-08" db="EMBL/GenBank/DDBJ databases">
        <title>Whole genome sequences of 6 clinical strains closest to Corynebacterium imitans.</title>
        <authorList>
            <person name="Bernier A.-M."/>
            <person name="Burdz T."/>
            <person name="Bernard K."/>
        </authorList>
    </citation>
    <scope>NUCLEOTIDE SEQUENCE [LARGE SCALE GENOMIC DNA]</scope>
    <source>
        <strain evidence="10 11">NML93-0607</strain>
    </source>
</reference>
<evidence type="ECO:0000313" key="10">
    <source>
        <dbReference type="EMBL" id="PAT05741.1"/>
    </source>
</evidence>
<keyword evidence="4 7" id="KW-1133">Transmembrane helix</keyword>
<dbReference type="Proteomes" id="UP000218281">
    <property type="component" value="Unassembled WGS sequence"/>
</dbReference>
<evidence type="ECO:0000256" key="2">
    <source>
        <dbReference type="ARBA" id="ARBA00022475"/>
    </source>
</evidence>
<evidence type="ECO:0000259" key="9">
    <source>
        <dbReference type="Pfam" id="PF12704"/>
    </source>
</evidence>
<comment type="subcellular location">
    <subcellularLocation>
        <location evidence="1">Cell membrane</location>
        <topology evidence="1">Multi-pass membrane protein</topology>
    </subcellularLocation>
</comment>
<protein>
    <submittedName>
        <fullName evidence="10">ABC transporter permease</fullName>
    </submittedName>
</protein>
<organism evidence="10 11">
    <name type="scientific">Corynebacterium hadale</name>
    <dbReference type="NCBI Taxonomy" id="2026255"/>
    <lineage>
        <taxon>Bacteria</taxon>
        <taxon>Bacillati</taxon>
        <taxon>Actinomycetota</taxon>
        <taxon>Actinomycetes</taxon>
        <taxon>Mycobacteriales</taxon>
        <taxon>Corynebacteriaceae</taxon>
        <taxon>Corynebacterium</taxon>
    </lineage>
</organism>
<name>A0ABX4H8W8_9CORY</name>
<dbReference type="InterPro" id="IPR050250">
    <property type="entry name" value="Macrolide_Exporter_MacB"/>
</dbReference>
<feature type="transmembrane region" description="Helical" evidence="7">
    <location>
        <begin position="314"/>
        <end position="335"/>
    </location>
</feature>
<dbReference type="RefSeq" id="WP_095535900.1">
    <property type="nucleotide sequence ID" value="NZ_NSGO01000007.1"/>
</dbReference>
<evidence type="ECO:0000313" key="11">
    <source>
        <dbReference type="Proteomes" id="UP000218281"/>
    </source>
</evidence>
<dbReference type="PANTHER" id="PTHR30572:SF4">
    <property type="entry name" value="ABC TRANSPORTER PERMEASE YTRF"/>
    <property type="match status" value="1"/>
</dbReference>
<evidence type="ECO:0000256" key="4">
    <source>
        <dbReference type="ARBA" id="ARBA00022989"/>
    </source>
</evidence>
<feature type="transmembrane region" description="Helical" evidence="7">
    <location>
        <begin position="20"/>
        <end position="40"/>
    </location>
</feature>
<feature type="transmembrane region" description="Helical" evidence="7">
    <location>
        <begin position="724"/>
        <end position="750"/>
    </location>
</feature>
<evidence type="ECO:0000256" key="7">
    <source>
        <dbReference type="SAM" id="Phobius"/>
    </source>
</evidence>
<feature type="transmembrane region" description="Helical" evidence="7">
    <location>
        <begin position="400"/>
        <end position="424"/>
    </location>
</feature>
<comment type="caution">
    <text evidence="10">The sequence shown here is derived from an EMBL/GenBank/DDBJ whole genome shotgun (WGS) entry which is preliminary data.</text>
</comment>
<feature type="transmembrane region" description="Helical" evidence="7">
    <location>
        <begin position="436"/>
        <end position="459"/>
    </location>
</feature>
<dbReference type="Pfam" id="PF02687">
    <property type="entry name" value="FtsX"/>
    <property type="match status" value="2"/>
</dbReference>
<keyword evidence="2" id="KW-1003">Cell membrane</keyword>
<comment type="similarity">
    <text evidence="6">Belongs to the ABC-4 integral membrane protein family.</text>
</comment>
<feature type="transmembrane region" description="Helical" evidence="7">
    <location>
        <begin position="811"/>
        <end position="835"/>
    </location>
</feature>
<feature type="transmembrane region" description="Helical" evidence="7">
    <location>
        <begin position="355"/>
        <end position="375"/>
    </location>
</feature>